<organism evidence="3 4">
    <name type="scientific">Callosobruchus maculatus</name>
    <name type="common">Southern cowpea weevil</name>
    <name type="synonym">Pulse bruchid</name>
    <dbReference type="NCBI Taxonomy" id="64391"/>
    <lineage>
        <taxon>Eukaryota</taxon>
        <taxon>Metazoa</taxon>
        <taxon>Ecdysozoa</taxon>
        <taxon>Arthropoda</taxon>
        <taxon>Hexapoda</taxon>
        <taxon>Insecta</taxon>
        <taxon>Pterygota</taxon>
        <taxon>Neoptera</taxon>
        <taxon>Endopterygota</taxon>
        <taxon>Coleoptera</taxon>
        <taxon>Polyphaga</taxon>
        <taxon>Cucujiformia</taxon>
        <taxon>Chrysomeloidea</taxon>
        <taxon>Chrysomelidae</taxon>
        <taxon>Bruchinae</taxon>
        <taxon>Bruchini</taxon>
        <taxon>Callosobruchus</taxon>
    </lineage>
</organism>
<evidence type="ECO:0008006" key="5">
    <source>
        <dbReference type="Google" id="ProtNLM"/>
    </source>
</evidence>
<evidence type="ECO:0000313" key="3">
    <source>
        <dbReference type="EMBL" id="VEN38747.1"/>
    </source>
</evidence>
<evidence type="ECO:0000256" key="2">
    <source>
        <dbReference type="ARBA" id="ARBA00022840"/>
    </source>
</evidence>
<dbReference type="GO" id="GO:0005524">
    <property type="term" value="F:ATP binding"/>
    <property type="evidence" value="ECO:0007669"/>
    <property type="project" value="UniProtKB-KW"/>
</dbReference>
<dbReference type="Gene3D" id="3.40.50.300">
    <property type="entry name" value="P-loop containing nucleotide triphosphate hydrolases"/>
    <property type="match status" value="1"/>
</dbReference>
<reference evidence="3 4" key="1">
    <citation type="submission" date="2019-01" db="EMBL/GenBank/DDBJ databases">
        <authorList>
            <person name="Sayadi A."/>
        </authorList>
    </citation>
    <scope>NUCLEOTIDE SEQUENCE [LARGE SCALE GENOMIC DNA]</scope>
</reference>
<dbReference type="OrthoDB" id="1741334at2759"/>
<sequence length="141" mass="15604">MVVRVPQLCLKLFLLKKMTDKSKFFRDTLALSQKLHFSMNPKKVDQEKRAKVMSKGLPKQIPIKGVHNIILVASGKGGVGKSTTAVNLATSLKLNYPAKNIGLLDADVFGPTVPLMMNLNDTPLLTKENLMIPLTNYGVQW</sequence>
<dbReference type="PANTHER" id="PTHR42961:SF2">
    <property type="entry name" value="IRON-SULFUR PROTEIN NUBPL"/>
    <property type="match status" value="1"/>
</dbReference>
<dbReference type="Proteomes" id="UP000410492">
    <property type="component" value="Unassembled WGS sequence"/>
</dbReference>
<dbReference type="GO" id="GO:0051539">
    <property type="term" value="F:4 iron, 4 sulfur cluster binding"/>
    <property type="evidence" value="ECO:0007669"/>
    <property type="project" value="TreeGrafter"/>
</dbReference>
<keyword evidence="1" id="KW-0547">Nucleotide-binding</keyword>
<keyword evidence="4" id="KW-1185">Reference proteome</keyword>
<protein>
    <recommendedName>
        <fullName evidence="5">CobQ/CobB/MinD/ParA nucleotide binding domain-containing protein</fullName>
    </recommendedName>
</protein>
<dbReference type="InterPro" id="IPR027417">
    <property type="entry name" value="P-loop_NTPase"/>
</dbReference>
<proteinExistence type="predicted"/>
<accession>A0A653BUU8</accession>
<dbReference type="InterPro" id="IPR033756">
    <property type="entry name" value="YlxH/NBP35"/>
</dbReference>
<evidence type="ECO:0000256" key="1">
    <source>
        <dbReference type="ARBA" id="ARBA00022741"/>
    </source>
</evidence>
<dbReference type="SUPFAM" id="SSF52540">
    <property type="entry name" value="P-loop containing nucleoside triphosphate hydrolases"/>
    <property type="match status" value="1"/>
</dbReference>
<dbReference type="GO" id="GO:0016226">
    <property type="term" value="P:iron-sulfur cluster assembly"/>
    <property type="evidence" value="ECO:0007669"/>
    <property type="project" value="InterPro"/>
</dbReference>
<keyword evidence="2" id="KW-0067">ATP-binding</keyword>
<name>A0A653BUU8_CALMS</name>
<dbReference type="GO" id="GO:0032981">
    <property type="term" value="P:mitochondrial respiratory chain complex I assembly"/>
    <property type="evidence" value="ECO:0007669"/>
    <property type="project" value="TreeGrafter"/>
</dbReference>
<dbReference type="GO" id="GO:0005739">
    <property type="term" value="C:mitochondrion"/>
    <property type="evidence" value="ECO:0007669"/>
    <property type="project" value="TreeGrafter"/>
</dbReference>
<dbReference type="AlphaFoldDB" id="A0A653BUU8"/>
<dbReference type="EMBL" id="CAACVG010004875">
    <property type="protein sequence ID" value="VEN38747.1"/>
    <property type="molecule type" value="Genomic_DNA"/>
</dbReference>
<evidence type="ECO:0000313" key="4">
    <source>
        <dbReference type="Proteomes" id="UP000410492"/>
    </source>
</evidence>
<dbReference type="Pfam" id="PF10609">
    <property type="entry name" value="ParA"/>
    <property type="match status" value="1"/>
</dbReference>
<dbReference type="PANTHER" id="PTHR42961">
    <property type="entry name" value="IRON-SULFUR PROTEIN NUBPL"/>
    <property type="match status" value="1"/>
</dbReference>
<dbReference type="InterPro" id="IPR044304">
    <property type="entry name" value="NUBPL-like"/>
</dbReference>
<gene>
    <name evidence="3" type="ORF">CALMAC_LOCUS3534</name>
</gene>